<gene>
    <name evidence="1" type="ORF">GCM10023082_57390</name>
</gene>
<dbReference type="Gene3D" id="3.40.50.450">
    <property type="match status" value="1"/>
</dbReference>
<evidence type="ECO:0008006" key="3">
    <source>
        <dbReference type="Google" id="ProtNLM"/>
    </source>
</evidence>
<reference evidence="2" key="1">
    <citation type="journal article" date="2019" name="Int. J. Syst. Evol. Microbiol.">
        <title>The Global Catalogue of Microorganisms (GCM) 10K type strain sequencing project: providing services to taxonomists for standard genome sequencing and annotation.</title>
        <authorList>
            <consortium name="The Broad Institute Genomics Platform"/>
            <consortium name="The Broad Institute Genome Sequencing Center for Infectious Disease"/>
            <person name="Wu L."/>
            <person name="Ma J."/>
        </authorList>
    </citation>
    <scope>NUCLEOTIDE SEQUENCE [LARGE SCALE GENOMIC DNA]</scope>
    <source>
        <strain evidence="2">JCM 30846</strain>
    </source>
</reference>
<keyword evidence="2" id="KW-1185">Reference proteome</keyword>
<protein>
    <recommendedName>
        <fullName evidence="3">Nucleoside 2-deoxyribosyltransferase</fullName>
    </recommendedName>
</protein>
<dbReference type="Pfam" id="PF15891">
    <property type="entry name" value="Nuc_deoxyri_tr2"/>
    <property type="match status" value="1"/>
</dbReference>
<organism evidence="1 2">
    <name type="scientific">Streptomyces tremellae</name>
    <dbReference type="NCBI Taxonomy" id="1124239"/>
    <lineage>
        <taxon>Bacteria</taxon>
        <taxon>Bacillati</taxon>
        <taxon>Actinomycetota</taxon>
        <taxon>Actinomycetes</taxon>
        <taxon>Kitasatosporales</taxon>
        <taxon>Streptomycetaceae</taxon>
        <taxon>Streptomyces</taxon>
    </lineage>
</organism>
<dbReference type="InterPro" id="IPR039470">
    <property type="entry name" value="Nuc_deoxyri_tr2"/>
</dbReference>
<evidence type="ECO:0000313" key="2">
    <source>
        <dbReference type="Proteomes" id="UP001499884"/>
    </source>
</evidence>
<dbReference type="RefSeq" id="WP_345653708.1">
    <property type="nucleotide sequence ID" value="NZ_BAABEP010000063.1"/>
</dbReference>
<comment type="caution">
    <text evidence="1">The sequence shown here is derived from an EMBL/GenBank/DDBJ whole genome shotgun (WGS) entry which is preliminary data.</text>
</comment>
<accession>A0ABP7G3Z1</accession>
<dbReference type="EMBL" id="BAABEP010000063">
    <property type="protein sequence ID" value="GAA3754451.1"/>
    <property type="molecule type" value="Genomic_DNA"/>
</dbReference>
<sequence length="157" mass="17235">MVTYIECPDVYEPAPGDPPSVFLAGGITGVEDWQAEAVRGLAGLEVVVLNPRRRHFPIDDPTQTPVQIRWEHRALHLASVSLFWFPRSDASVTTQPIAMLELGAALDNPARRIVVGADPGFPRVADVQWQARLARPGMRVHTSLPDTLAALRYALHG</sequence>
<evidence type="ECO:0000313" key="1">
    <source>
        <dbReference type="EMBL" id="GAA3754451.1"/>
    </source>
</evidence>
<dbReference type="Proteomes" id="UP001499884">
    <property type="component" value="Unassembled WGS sequence"/>
</dbReference>
<proteinExistence type="predicted"/>
<name>A0ABP7G3Z1_9ACTN</name>